<name>A0A4U1DBM0_9BACI</name>
<feature type="transmembrane region" description="Helical" evidence="1">
    <location>
        <begin position="88"/>
        <end position="115"/>
    </location>
</feature>
<feature type="transmembrane region" description="Helical" evidence="1">
    <location>
        <begin position="172"/>
        <end position="191"/>
    </location>
</feature>
<feature type="transmembrane region" description="Helical" evidence="1">
    <location>
        <begin position="48"/>
        <end position="67"/>
    </location>
</feature>
<sequence length="256" mass="29085">MTAFKGLYIKDLKLSFNGFIIGLFLIFFAMIASFALKEYFVEPSIPAIVSFIIIVLHVFYLPANLFTSLQVEAQSQLWLHNPNRGWKLFLAKIAAGITYFVASLIVSIILVKVFIVRTEYLGEFAGLSEMLGDNLLMIAGGMFLSSIYLTVWLLFYWTLYHALKRIPFLNQIRWFVLLVVWLSITIIGNLIKKIPVVKNLQELGTVNLYHFATIFRGNTVSPETAELHLGSILISILITVGVFLTSVWILERKVEV</sequence>
<keyword evidence="3" id="KW-1185">Reference proteome</keyword>
<dbReference type="AlphaFoldDB" id="A0A4U1DBM0"/>
<keyword evidence="1" id="KW-0812">Transmembrane</keyword>
<proteinExistence type="predicted"/>
<comment type="caution">
    <text evidence="2">The sequence shown here is derived from an EMBL/GenBank/DDBJ whole genome shotgun (WGS) entry which is preliminary data.</text>
</comment>
<dbReference type="Proteomes" id="UP000307756">
    <property type="component" value="Unassembled WGS sequence"/>
</dbReference>
<evidence type="ECO:0000313" key="2">
    <source>
        <dbReference type="EMBL" id="TKC20029.1"/>
    </source>
</evidence>
<accession>A0A4U1DBM0</accession>
<gene>
    <name evidence="2" type="ORF">FA727_10975</name>
</gene>
<feature type="transmembrane region" description="Helical" evidence="1">
    <location>
        <begin position="135"/>
        <end position="160"/>
    </location>
</feature>
<dbReference type="OrthoDB" id="2962380at2"/>
<reference evidence="2 3" key="1">
    <citation type="journal article" date="2011" name="J. Microbiol.">
        <title>Bacillus kyonggiensis sp. nov., isolated from soil of a lettuce field.</title>
        <authorList>
            <person name="Dong K."/>
            <person name="Lee S."/>
        </authorList>
    </citation>
    <scope>NUCLEOTIDE SEQUENCE [LARGE SCALE GENOMIC DNA]</scope>
    <source>
        <strain evidence="2 3">NB22</strain>
    </source>
</reference>
<feature type="transmembrane region" description="Helical" evidence="1">
    <location>
        <begin position="12"/>
        <end position="36"/>
    </location>
</feature>
<evidence type="ECO:0000256" key="1">
    <source>
        <dbReference type="SAM" id="Phobius"/>
    </source>
</evidence>
<feature type="transmembrane region" description="Helical" evidence="1">
    <location>
        <begin position="227"/>
        <end position="250"/>
    </location>
</feature>
<dbReference type="RefSeq" id="WP_136830920.1">
    <property type="nucleotide sequence ID" value="NZ_SWBM01000001.1"/>
</dbReference>
<organism evidence="2 3">
    <name type="scientific">Robertmurraya kyonggiensis</name>
    <dbReference type="NCBI Taxonomy" id="1037680"/>
    <lineage>
        <taxon>Bacteria</taxon>
        <taxon>Bacillati</taxon>
        <taxon>Bacillota</taxon>
        <taxon>Bacilli</taxon>
        <taxon>Bacillales</taxon>
        <taxon>Bacillaceae</taxon>
        <taxon>Robertmurraya</taxon>
    </lineage>
</organism>
<keyword evidence="1" id="KW-1133">Transmembrane helix</keyword>
<keyword evidence="1" id="KW-0472">Membrane</keyword>
<dbReference type="EMBL" id="SWBM01000001">
    <property type="protein sequence ID" value="TKC20029.1"/>
    <property type="molecule type" value="Genomic_DNA"/>
</dbReference>
<protein>
    <submittedName>
        <fullName evidence="2">Uncharacterized protein</fullName>
    </submittedName>
</protein>
<evidence type="ECO:0000313" key="3">
    <source>
        <dbReference type="Proteomes" id="UP000307756"/>
    </source>
</evidence>